<feature type="region of interest" description="Disordered" evidence="1">
    <location>
        <begin position="1"/>
        <end position="28"/>
    </location>
</feature>
<keyword evidence="2" id="KW-1133">Transmembrane helix</keyword>
<feature type="compositionally biased region" description="Basic and acidic residues" evidence="1">
    <location>
        <begin position="1"/>
        <end position="14"/>
    </location>
</feature>
<feature type="transmembrane region" description="Helical" evidence="2">
    <location>
        <begin position="103"/>
        <end position="130"/>
    </location>
</feature>
<keyword evidence="4" id="KW-1185">Reference proteome</keyword>
<evidence type="ECO:0000313" key="4">
    <source>
        <dbReference type="Proteomes" id="UP001256588"/>
    </source>
</evidence>
<accession>A0ABU1XXI0</accession>
<reference evidence="3 4" key="1">
    <citation type="submission" date="2023-07" db="EMBL/GenBank/DDBJ databases">
        <title>Sorghum-associated microbial communities from plants grown in Nebraska, USA.</title>
        <authorList>
            <person name="Schachtman D."/>
        </authorList>
    </citation>
    <scope>NUCLEOTIDE SEQUENCE [LARGE SCALE GENOMIC DNA]</scope>
    <source>
        <strain evidence="3 4">4099</strain>
    </source>
</reference>
<evidence type="ECO:0008006" key="5">
    <source>
        <dbReference type="Google" id="ProtNLM"/>
    </source>
</evidence>
<dbReference type="Proteomes" id="UP001256588">
    <property type="component" value="Unassembled WGS sequence"/>
</dbReference>
<dbReference type="EMBL" id="JAVDWO010000008">
    <property type="protein sequence ID" value="MDR7193403.1"/>
    <property type="molecule type" value="Genomic_DNA"/>
</dbReference>
<comment type="caution">
    <text evidence="3">The sequence shown here is derived from an EMBL/GenBank/DDBJ whole genome shotgun (WGS) entry which is preliminary data.</text>
</comment>
<proteinExistence type="predicted"/>
<name>A0ABU1XXI0_9GAMM</name>
<evidence type="ECO:0000313" key="3">
    <source>
        <dbReference type="EMBL" id="MDR7193403.1"/>
    </source>
</evidence>
<organism evidence="3 4">
    <name type="scientific">Luteimonas terrae</name>
    <dbReference type="NCBI Taxonomy" id="1530191"/>
    <lineage>
        <taxon>Bacteria</taxon>
        <taxon>Pseudomonadati</taxon>
        <taxon>Pseudomonadota</taxon>
        <taxon>Gammaproteobacteria</taxon>
        <taxon>Lysobacterales</taxon>
        <taxon>Lysobacteraceae</taxon>
        <taxon>Luteimonas</taxon>
    </lineage>
</organism>
<evidence type="ECO:0000256" key="1">
    <source>
        <dbReference type="SAM" id="MobiDB-lite"/>
    </source>
</evidence>
<feature type="region of interest" description="Disordered" evidence="1">
    <location>
        <begin position="153"/>
        <end position="175"/>
    </location>
</feature>
<gene>
    <name evidence="3" type="ORF">J2W68_002140</name>
</gene>
<keyword evidence="2" id="KW-0472">Membrane</keyword>
<evidence type="ECO:0000256" key="2">
    <source>
        <dbReference type="SAM" id="Phobius"/>
    </source>
</evidence>
<feature type="transmembrane region" description="Helical" evidence="2">
    <location>
        <begin position="71"/>
        <end position="97"/>
    </location>
</feature>
<keyword evidence="2" id="KW-0812">Transmembrane</keyword>
<sequence>MTERVTGEDPREEPAGSAERAPGEAPHLDESIRRIRAAATETFSSGLDSGRALRKLVSADFALSRSALGRALAWAAVSVVFGASAWLLAMGAAIALLQSWGLSWLASISIATLISLIVTAIAAWRVSVFFDYAGMHATRRQLARLGMFSEAGHDDDDEEAGLPASTGASDKAKTP</sequence>
<protein>
    <recommendedName>
        <fullName evidence="5">Phage holin family protein</fullName>
    </recommendedName>
</protein>